<accession>A0A9D3MAC2</accession>
<reference evidence="8" key="1">
    <citation type="submission" date="2021-01" db="EMBL/GenBank/DDBJ databases">
        <title>A chromosome-scale assembly of European eel, Anguilla anguilla.</title>
        <authorList>
            <person name="Henkel C."/>
            <person name="Jong-Raadsen S.A."/>
            <person name="Dufour S."/>
            <person name="Weltzien F.-A."/>
            <person name="Palstra A.P."/>
            <person name="Pelster B."/>
            <person name="Spaink H.P."/>
            <person name="Van Den Thillart G.E."/>
            <person name="Jansen H."/>
            <person name="Zahm M."/>
            <person name="Klopp C."/>
            <person name="Cedric C."/>
            <person name="Louis A."/>
            <person name="Berthelot C."/>
            <person name="Parey E."/>
            <person name="Roest Crollius H."/>
            <person name="Montfort J."/>
            <person name="Robinson-Rechavi M."/>
            <person name="Bucao C."/>
            <person name="Bouchez O."/>
            <person name="Gislard M."/>
            <person name="Lluch J."/>
            <person name="Milhes M."/>
            <person name="Lampietro C."/>
            <person name="Lopez Roques C."/>
            <person name="Donnadieu C."/>
            <person name="Braasch I."/>
            <person name="Desvignes T."/>
            <person name="Postlethwait J."/>
            <person name="Bobe J."/>
            <person name="Guiguen Y."/>
            <person name="Dirks R."/>
        </authorList>
    </citation>
    <scope>NUCLEOTIDE SEQUENCE</scope>
    <source>
        <strain evidence="8">Tag_6206</strain>
        <tissue evidence="8">Liver</tissue>
    </source>
</reference>
<dbReference type="Gene3D" id="3.30.40.10">
    <property type="entry name" value="Zinc/RING finger domain, C3HC4 (zinc finger)"/>
    <property type="match status" value="1"/>
</dbReference>
<dbReference type="InterPro" id="IPR013083">
    <property type="entry name" value="Znf_RING/FYVE/PHD"/>
</dbReference>
<evidence type="ECO:0000256" key="4">
    <source>
        <dbReference type="PROSITE-ProRule" id="PRU00175"/>
    </source>
</evidence>
<evidence type="ECO:0000256" key="3">
    <source>
        <dbReference type="ARBA" id="ARBA00022833"/>
    </source>
</evidence>
<keyword evidence="1" id="KW-0479">Metal-binding</keyword>
<feature type="region of interest" description="Disordered" evidence="5">
    <location>
        <begin position="58"/>
        <end position="99"/>
    </location>
</feature>
<evidence type="ECO:0000256" key="6">
    <source>
        <dbReference type="SAM" id="Phobius"/>
    </source>
</evidence>
<dbReference type="CDD" id="cd16533">
    <property type="entry name" value="RING-HC_RNF4"/>
    <property type="match status" value="1"/>
</dbReference>
<gene>
    <name evidence="8" type="ORF">ANANG_G00138620</name>
</gene>
<evidence type="ECO:0000256" key="2">
    <source>
        <dbReference type="ARBA" id="ARBA00022771"/>
    </source>
</evidence>
<feature type="domain" description="RING-type" evidence="7">
    <location>
        <begin position="184"/>
        <end position="229"/>
    </location>
</feature>
<sequence length="242" mass="26744">MNYALHWVLTREVTSYTTSVLNIITNTLTFAGGLCCTSSFAVVNRRLKSRVQPGLFLDNMSTTQRKRRTTNSSTTRRTTSKRSRATNTPSRRVDSTIQDNRRMNSEDVVDLTCEASEAAVVDLTNNDSVVLVDEGPQVRHGESCESYILSSDEEEEVNVSSSTSFLSSLEANSAERATPGTISCPVCLDTYGEIVGSGRLVVSTRCGHLFCSQCLRDSLAKSHACPTCRKKLTHKQYHPIYI</sequence>
<dbReference type="Proteomes" id="UP001044222">
    <property type="component" value="Chromosome 7"/>
</dbReference>
<name>A0A9D3MAC2_ANGAN</name>
<evidence type="ECO:0000313" key="8">
    <source>
        <dbReference type="EMBL" id="KAG5845401.1"/>
    </source>
</evidence>
<dbReference type="SUPFAM" id="SSF57850">
    <property type="entry name" value="RING/U-box"/>
    <property type="match status" value="1"/>
</dbReference>
<evidence type="ECO:0000313" key="9">
    <source>
        <dbReference type="Proteomes" id="UP001044222"/>
    </source>
</evidence>
<keyword evidence="6" id="KW-0472">Membrane</keyword>
<protein>
    <recommendedName>
        <fullName evidence="7">RING-type domain-containing protein</fullName>
    </recommendedName>
</protein>
<keyword evidence="2 4" id="KW-0863">Zinc-finger</keyword>
<dbReference type="PROSITE" id="PS00518">
    <property type="entry name" value="ZF_RING_1"/>
    <property type="match status" value="1"/>
</dbReference>
<dbReference type="InterPro" id="IPR017907">
    <property type="entry name" value="Znf_RING_CS"/>
</dbReference>
<dbReference type="EMBL" id="JAFIRN010000007">
    <property type="protein sequence ID" value="KAG5845401.1"/>
    <property type="molecule type" value="Genomic_DNA"/>
</dbReference>
<keyword evidence="6" id="KW-1133">Transmembrane helix</keyword>
<dbReference type="Pfam" id="PF13639">
    <property type="entry name" value="zf-RING_2"/>
    <property type="match status" value="1"/>
</dbReference>
<dbReference type="AlphaFoldDB" id="A0A9D3MAC2"/>
<dbReference type="GO" id="GO:0045944">
    <property type="term" value="P:positive regulation of transcription by RNA polymerase II"/>
    <property type="evidence" value="ECO:0007669"/>
    <property type="project" value="TreeGrafter"/>
</dbReference>
<comment type="caution">
    <text evidence="8">The sequence shown here is derived from an EMBL/GenBank/DDBJ whole genome shotgun (WGS) entry which is preliminary data.</text>
</comment>
<feature type="transmembrane region" description="Helical" evidence="6">
    <location>
        <begin position="20"/>
        <end position="43"/>
    </location>
</feature>
<dbReference type="OrthoDB" id="6105938at2759"/>
<evidence type="ECO:0000256" key="5">
    <source>
        <dbReference type="SAM" id="MobiDB-lite"/>
    </source>
</evidence>
<dbReference type="InterPro" id="IPR047134">
    <property type="entry name" value="RNF4"/>
</dbReference>
<dbReference type="GO" id="GO:0008270">
    <property type="term" value="F:zinc ion binding"/>
    <property type="evidence" value="ECO:0007669"/>
    <property type="project" value="UniProtKB-KW"/>
</dbReference>
<dbReference type="InterPro" id="IPR001841">
    <property type="entry name" value="Znf_RING"/>
</dbReference>
<keyword evidence="6" id="KW-0812">Transmembrane</keyword>
<organism evidence="8 9">
    <name type="scientific">Anguilla anguilla</name>
    <name type="common">European freshwater eel</name>
    <name type="synonym">Muraena anguilla</name>
    <dbReference type="NCBI Taxonomy" id="7936"/>
    <lineage>
        <taxon>Eukaryota</taxon>
        <taxon>Metazoa</taxon>
        <taxon>Chordata</taxon>
        <taxon>Craniata</taxon>
        <taxon>Vertebrata</taxon>
        <taxon>Euteleostomi</taxon>
        <taxon>Actinopterygii</taxon>
        <taxon>Neopterygii</taxon>
        <taxon>Teleostei</taxon>
        <taxon>Anguilliformes</taxon>
        <taxon>Anguillidae</taxon>
        <taxon>Anguilla</taxon>
    </lineage>
</organism>
<evidence type="ECO:0000256" key="1">
    <source>
        <dbReference type="ARBA" id="ARBA00022723"/>
    </source>
</evidence>
<dbReference type="SMART" id="SM00184">
    <property type="entry name" value="RING"/>
    <property type="match status" value="1"/>
</dbReference>
<keyword evidence="9" id="KW-1185">Reference proteome</keyword>
<dbReference type="PROSITE" id="PS50089">
    <property type="entry name" value="ZF_RING_2"/>
    <property type="match status" value="1"/>
</dbReference>
<proteinExistence type="predicted"/>
<keyword evidence="3" id="KW-0862">Zinc</keyword>
<dbReference type="PANTHER" id="PTHR23041:SF78">
    <property type="entry name" value="E3 UBIQUITIN-PROTEIN LIGASE RNF4"/>
    <property type="match status" value="1"/>
</dbReference>
<dbReference type="PANTHER" id="PTHR23041">
    <property type="entry name" value="RING FINGER DOMAIN-CONTAINING"/>
    <property type="match status" value="1"/>
</dbReference>
<dbReference type="InterPro" id="IPR043295">
    <property type="entry name" value="RING-HC_RNF4"/>
</dbReference>
<evidence type="ECO:0000259" key="7">
    <source>
        <dbReference type="PROSITE" id="PS50089"/>
    </source>
</evidence>